<keyword evidence="3" id="KW-1185">Reference proteome</keyword>
<protein>
    <submittedName>
        <fullName evidence="2">Uncharacterized protein</fullName>
    </submittedName>
</protein>
<accession>A0AAV4ENR3</accession>
<dbReference type="AlphaFoldDB" id="A0AAV4ENR3"/>
<evidence type="ECO:0000256" key="1">
    <source>
        <dbReference type="SAM" id="MobiDB-lite"/>
    </source>
</evidence>
<dbReference type="EMBL" id="BMAT01010896">
    <property type="protein sequence ID" value="GFR62782.1"/>
    <property type="molecule type" value="Genomic_DNA"/>
</dbReference>
<dbReference type="Proteomes" id="UP000762676">
    <property type="component" value="Unassembled WGS sequence"/>
</dbReference>
<feature type="compositionally biased region" description="Gly residues" evidence="1">
    <location>
        <begin position="60"/>
        <end position="73"/>
    </location>
</feature>
<comment type="caution">
    <text evidence="2">The sequence shown here is derived from an EMBL/GenBank/DDBJ whole genome shotgun (WGS) entry which is preliminary data.</text>
</comment>
<proteinExistence type="predicted"/>
<reference evidence="2 3" key="1">
    <citation type="journal article" date="2021" name="Elife">
        <title>Chloroplast acquisition without the gene transfer in kleptoplastic sea slugs, Plakobranchus ocellatus.</title>
        <authorList>
            <person name="Maeda T."/>
            <person name="Takahashi S."/>
            <person name="Yoshida T."/>
            <person name="Shimamura S."/>
            <person name="Takaki Y."/>
            <person name="Nagai Y."/>
            <person name="Toyoda A."/>
            <person name="Suzuki Y."/>
            <person name="Arimoto A."/>
            <person name="Ishii H."/>
            <person name="Satoh N."/>
            <person name="Nishiyama T."/>
            <person name="Hasebe M."/>
            <person name="Maruyama T."/>
            <person name="Minagawa J."/>
            <person name="Obokata J."/>
            <person name="Shigenobu S."/>
        </authorList>
    </citation>
    <scope>NUCLEOTIDE SEQUENCE [LARGE SCALE GENOMIC DNA]</scope>
</reference>
<evidence type="ECO:0000313" key="3">
    <source>
        <dbReference type="Proteomes" id="UP000762676"/>
    </source>
</evidence>
<gene>
    <name evidence="2" type="ORF">ElyMa_005465600</name>
</gene>
<name>A0AAV4ENR3_9GAST</name>
<evidence type="ECO:0000313" key="2">
    <source>
        <dbReference type="EMBL" id="GFR62782.1"/>
    </source>
</evidence>
<sequence>MAIPLFLSPSSGKLKRHGVELSNSSVFSELIHGRRQNCWPSSSSYLKETRRQHAPSPSWGEGGVVRGGGGGGRDIVCTNSKSSVIRRVLQSSRGTSNYITNGN</sequence>
<feature type="region of interest" description="Disordered" evidence="1">
    <location>
        <begin position="49"/>
        <end position="73"/>
    </location>
</feature>
<organism evidence="2 3">
    <name type="scientific">Elysia marginata</name>
    <dbReference type="NCBI Taxonomy" id="1093978"/>
    <lineage>
        <taxon>Eukaryota</taxon>
        <taxon>Metazoa</taxon>
        <taxon>Spiralia</taxon>
        <taxon>Lophotrochozoa</taxon>
        <taxon>Mollusca</taxon>
        <taxon>Gastropoda</taxon>
        <taxon>Heterobranchia</taxon>
        <taxon>Euthyneura</taxon>
        <taxon>Panpulmonata</taxon>
        <taxon>Sacoglossa</taxon>
        <taxon>Placobranchoidea</taxon>
        <taxon>Plakobranchidae</taxon>
        <taxon>Elysia</taxon>
    </lineage>
</organism>